<dbReference type="Gene3D" id="3.40.50.2000">
    <property type="entry name" value="Glycogen Phosphorylase B"/>
    <property type="match status" value="2"/>
</dbReference>
<accession>A0ABY1PTI8</accession>
<feature type="domain" description="Erythromycin biosynthesis protein CIII-like C-terminal" evidence="1">
    <location>
        <begin position="310"/>
        <end position="407"/>
    </location>
</feature>
<dbReference type="PANTHER" id="PTHR48050:SF13">
    <property type="entry name" value="STEROL 3-BETA-GLUCOSYLTRANSFERASE UGT80A2"/>
    <property type="match status" value="1"/>
</dbReference>
<dbReference type="InterPro" id="IPR010610">
    <property type="entry name" value="EryCIII-like_C"/>
</dbReference>
<evidence type="ECO:0000259" key="1">
    <source>
        <dbReference type="Pfam" id="PF06722"/>
    </source>
</evidence>
<reference evidence="2 3" key="1">
    <citation type="submission" date="2017-05" db="EMBL/GenBank/DDBJ databases">
        <authorList>
            <person name="Varghese N."/>
            <person name="Submissions S."/>
        </authorList>
    </citation>
    <scope>NUCLEOTIDE SEQUENCE [LARGE SCALE GENOMIC DNA]</scope>
    <source>
        <strain evidence="2 3">DSM 25457</strain>
    </source>
</reference>
<dbReference type="PANTHER" id="PTHR48050">
    <property type="entry name" value="STEROL 3-BETA-GLUCOSYLTRANSFERASE"/>
    <property type="match status" value="1"/>
</dbReference>
<comment type="caution">
    <text evidence="2">The sequence shown here is derived from an EMBL/GenBank/DDBJ whole genome shotgun (WGS) entry which is preliminary data.</text>
</comment>
<dbReference type="EMBL" id="FXUG01000002">
    <property type="protein sequence ID" value="SMP47188.1"/>
    <property type="molecule type" value="Genomic_DNA"/>
</dbReference>
<organism evidence="2 3">
    <name type="scientific">Neorhodopirellula lusitana</name>
    <dbReference type="NCBI Taxonomy" id="445327"/>
    <lineage>
        <taxon>Bacteria</taxon>
        <taxon>Pseudomonadati</taxon>
        <taxon>Planctomycetota</taxon>
        <taxon>Planctomycetia</taxon>
        <taxon>Pirellulales</taxon>
        <taxon>Pirellulaceae</taxon>
        <taxon>Neorhodopirellula</taxon>
    </lineage>
</organism>
<sequence length="418" mass="46565">MISSTSDRPIAILSACGSRGDVNPITAIASVLVQLGYECHVSVAEPYADVVAAAGANPNVVIDRQSFDQVVSDPTFWRPLAGGRKVLAEVAEKFFDPHLKCIRQRYVPGRTVLVAHPLDFASRVFREIEPSCPLSSVHLAPAMLRHPVTPPRLLPDHGWTRCVLPDGWPRLNRLTYLLGDALFLDRILGPSINRVRAELAGLPKQRRLMNEWCHSPDQVLALYPSGFAPELAQRYASDRFHFVGFPRNDGIDEKTCHEPLPTNRPLLVTTGSAHHGDDRFLSRVVALCERESVPVVWCCPSNPEPVCDSDNVRTVGYIPLGQWLPHCRAIIHHGGIGTTSRAIQAGVPQIIRALAFDQFDNAQRVERLNQGLWLRHDRDLNSRMLAELFASFRPIQNDTANASEIAARHIDELRKSRD</sequence>
<name>A0ABY1PTI8_9BACT</name>
<evidence type="ECO:0000313" key="3">
    <source>
        <dbReference type="Proteomes" id="UP001158067"/>
    </source>
</evidence>
<proteinExistence type="predicted"/>
<dbReference type="SUPFAM" id="SSF53756">
    <property type="entry name" value="UDP-Glycosyltransferase/glycogen phosphorylase"/>
    <property type="match status" value="1"/>
</dbReference>
<dbReference type="RefSeq" id="WP_283431583.1">
    <property type="nucleotide sequence ID" value="NZ_FXUG01000002.1"/>
</dbReference>
<protein>
    <submittedName>
        <fullName evidence="2">Rhamnosyltransferase subunit B</fullName>
    </submittedName>
</protein>
<dbReference type="CDD" id="cd03784">
    <property type="entry name" value="GT1_Gtf-like"/>
    <property type="match status" value="1"/>
</dbReference>
<dbReference type="InterPro" id="IPR050426">
    <property type="entry name" value="Glycosyltransferase_28"/>
</dbReference>
<dbReference type="Pfam" id="PF06722">
    <property type="entry name" value="EryCIII-like_C"/>
    <property type="match status" value="1"/>
</dbReference>
<dbReference type="Proteomes" id="UP001158067">
    <property type="component" value="Unassembled WGS sequence"/>
</dbReference>
<gene>
    <name evidence="2" type="ORF">SAMN06265222_102259</name>
</gene>
<dbReference type="InterPro" id="IPR002213">
    <property type="entry name" value="UDP_glucos_trans"/>
</dbReference>
<keyword evidence="3" id="KW-1185">Reference proteome</keyword>
<evidence type="ECO:0000313" key="2">
    <source>
        <dbReference type="EMBL" id="SMP47188.1"/>
    </source>
</evidence>